<feature type="transmembrane region" description="Helical" evidence="7">
    <location>
        <begin position="12"/>
        <end position="37"/>
    </location>
</feature>
<dbReference type="PROSITE" id="PS50928">
    <property type="entry name" value="ABC_TM1"/>
    <property type="match status" value="1"/>
</dbReference>
<comment type="similarity">
    <text evidence="7">Belongs to the binding-protein-dependent transport system permease family.</text>
</comment>
<feature type="transmembrane region" description="Helical" evidence="7">
    <location>
        <begin position="73"/>
        <end position="95"/>
    </location>
</feature>
<dbReference type="RefSeq" id="WP_316704185.1">
    <property type="nucleotide sequence ID" value="NZ_CP136336.1"/>
</dbReference>
<dbReference type="Proteomes" id="UP001303946">
    <property type="component" value="Chromosome"/>
</dbReference>
<feature type="transmembrane region" description="Helical" evidence="7">
    <location>
        <begin position="107"/>
        <end position="127"/>
    </location>
</feature>
<evidence type="ECO:0000256" key="7">
    <source>
        <dbReference type="RuleBase" id="RU363032"/>
    </source>
</evidence>
<dbReference type="InterPro" id="IPR000515">
    <property type="entry name" value="MetI-like"/>
</dbReference>
<reference evidence="9 10" key="1">
    <citation type="submission" date="2023-10" db="EMBL/GenBank/DDBJ databases">
        <title>Bacteria for the degradation of biodegradable plastic PBAT(Polybutylene adipate terephthalate).</title>
        <authorList>
            <person name="Weon H.-Y."/>
            <person name="Yeon J."/>
        </authorList>
    </citation>
    <scope>NUCLEOTIDE SEQUENCE [LARGE SCALE GENOMIC DNA]</scope>
    <source>
        <strain evidence="9 10">SBD 7-3</strain>
    </source>
</reference>
<feature type="transmembrane region" description="Helical" evidence="7">
    <location>
        <begin position="156"/>
        <end position="181"/>
    </location>
</feature>
<feature type="domain" description="ABC transmembrane type-1" evidence="8">
    <location>
        <begin position="70"/>
        <end position="285"/>
    </location>
</feature>
<keyword evidence="2 7" id="KW-0813">Transport</keyword>
<sequence>MAPARRWLQHNLSALIMAPTAAVTLVFVYGFIAWTVYMSFTGSRMMPVYELIGFDAYTRLWQMERWGVSIRNLLIFGGLFMVLNLALGLLLAVLLDQRIRFEGTLRAIFLYPMALSFIVTGTVWKWMLNPGLGLERSVHLLGFTSFKFDWIIDPDYAIYTIVIAGVWQTSGLIMAMFLAALRGVDQDVVKAAYMDGASMPQIYWGIIIPSIRPAFFSAIVVLAHLAVKSFDLVIAMTNGGPGYATDLPSIFMYAMSFQRNNIAVGSATAVMMLCTVMAIVVPYLYSELRPGRRHD</sequence>
<dbReference type="Gene3D" id="1.10.3720.10">
    <property type="entry name" value="MetI-like"/>
    <property type="match status" value="1"/>
</dbReference>
<organism evidence="9 10">
    <name type="scientific">Piscinibacter gummiphilus</name>
    <dbReference type="NCBI Taxonomy" id="946333"/>
    <lineage>
        <taxon>Bacteria</taxon>
        <taxon>Pseudomonadati</taxon>
        <taxon>Pseudomonadota</taxon>
        <taxon>Betaproteobacteria</taxon>
        <taxon>Burkholderiales</taxon>
        <taxon>Sphaerotilaceae</taxon>
        <taxon>Piscinibacter</taxon>
    </lineage>
</organism>
<evidence type="ECO:0000256" key="1">
    <source>
        <dbReference type="ARBA" id="ARBA00004651"/>
    </source>
</evidence>
<keyword evidence="5 7" id="KW-1133">Transmembrane helix</keyword>
<feature type="transmembrane region" description="Helical" evidence="7">
    <location>
        <begin position="262"/>
        <end position="285"/>
    </location>
</feature>
<evidence type="ECO:0000256" key="2">
    <source>
        <dbReference type="ARBA" id="ARBA00022448"/>
    </source>
</evidence>
<comment type="subcellular location">
    <subcellularLocation>
        <location evidence="1 7">Cell membrane</location>
        <topology evidence="1 7">Multi-pass membrane protein</topology>
    </subcellularLocation>
</comment>
<dbReference type="InterPro" id="IPR051393">
    <property type="entry name" value="ABC_transporter_permease"/>
</dbReference>
<dbReference type="EMBL" id="CP136336">
    <property type="protein sequence ID" value="WOB11079.1"/>
    <property type="molecule type" value="Genomic_DNA"/>
</dbReference>
<evidence type="ECO:0000256" key="5">
    <source>
        <dbReference type="ARBA" id="ARBA00022989"/>
    </source>
</evidence>
<protein>
    <submittedName>
        <fullName evidence="9">Sugar ABC transporter permease</fullName>
    </submittedName>
</protein>
<feature type="transmembrane region" description="Helical" evidence="7">
    <location>
        <begin position="202"/>
        <end position="227"/>
    </location>
</feature>
<keyword evidence="6 7" id="KW-0472">Membrane</keyword>
<keyword evidence="4 7" id="KW-0812">Transmembrane</keyword>
<dbReference type="PANTHER" id="PTHR30193:SF42">
    <property type="entry name" value="ABC TRANSPORTER PERMEASE PROTEIN"/>
    <property type="match status" value="1"/>
</dbReference>
<evidence type="ECO:0000313" key="10">
    <source>
        <dbReference type="Proteomes" id="UP001303946"/>
    </source>
</evidence>
<evidence type="ECO:0000256" key="6">
    <source>
        <dbReference type="ARBA" id="ARBA00023136"/>
    </source>
</evidence>
<evidence type="ECO:0000313" key="9">
    <source>
        <dbReference type="EMBL" id="WOB11079.1"/>
    </source>
</evidence>
<keyword evidence="10" id="KW-1185">Reference proteome</keyword>
<gene>
    <name evidence="9" type="ORF">RXV79_21650</name>
</gene>
<accession>A0ABZ0D1F9</accession>
<evidence type="ECO:0000256" key="3">
    <source>
        <dbReference type="ARBA" id="ARBA00022475"/>
    </source>
</evidence>
<dbReference type="InterPro" id="IPR035906">
    <property type="entry name" value="MetI-like_sf"/>
</dbReference>
<dbReference type="CDD" id="cd06261">
    <property type="entry name" value="TM_PBP2"/>
    <property type="match status" value="1"/>
</dbReference>
<evidence type="ECO:0000256" key="4">
    <source>
        <dbReference type="ARBA" id="ARBA00022692"/>
    </source>
</evidence>
<proteinExistence type="inferred from homology"/>
<dbReference type="Pfam" id="PF00528">
    <property type="entry name" value="BPD_transp_1"/>
    <property type="match status" value="1"/>
</dbReference>
<dbReference type="PANTHER" id="PTHR30193">
    <property type="entry name" value="ABC TRANSPORTER PERMEASE PROTEIN"/>
    <property type="match status" value="1"/>
</dbReference>
<evidence type="ECO:0000259" key="8">
    <source>
        <dbReference type="PROSITE" id="PS50928"/>
    </source>
</evidence>
<dbReference type="SUPFAM" id="SSF161098">
    <property type="entry name" value="MetI-like"/>
    <property type="match status" value="1"/>
</dbReference>
<keyword evidence="3" id="KW-1003">Cell membrane</keyword>
<name>A0ABZ0D1F9_9BURK</name>